<evidence type="ECO:0000256" key="2">
    <source>
        <dbReference type="ARBA" id="ARBA00022617"/>
    </source>
</evidence>
<comment type="caution">
    <text evidence="9">The sequence shown here is derived from an EMBL/GenBank/DDBJ whole genome shotgun (WGS) entry which is preliminary data.</text>
</comment>
<name>A0A261QXG2_9BORD</name>
<organism evidence="9 10">
    <name type="scientific">Bordetella genomosp. 7</name>
    <dbReference type="NCBI Taxonomy" id="1416805"/>
    <lineage>
        <taxon>Bacteria</taxon>
        <taxon>Pseudomonadati</taxon>
        <taxon>Pseudomonadota</taxon>
        <taxon>Betaproteobacteria</taxon>
        <taxon>Burkholderiales</taxon>
        <taxon>Alcaligenaceae</taxon>
        <taxon>Bordetella</taxon>
    </lineage>
</organism>
<keyword evidence="7" id="KW-0812">Transmembrane</keyword>
<keyword evidence="4 7" id="KW-0732">Signal</keyword>
<dbReference type="Gene3D" id="1.10.8.640">
    <property type="entry name" value="Cytochrome C biogenesis protein"/>
    <property type="match status" value="1"/>
</dbReference>
<evidence type="ECO:0000256" key="6">
    <source>
        <dbReference type="ARBA" id="ARBA00023004"/>
    </source>
</evidence>
<dbReference type="PANTHER" id="PTHR47870:SF1">
    <property type="entry name" value="CYTOCHROME C-TYPE BIOGENESIS PROTEIN CCMH"/>
    <property type="match status" value="1"/>
</dbReference>
<keyword evidence="2 7" id="KW-0349">Heme</keyword>
<accession>A0A261QXG2</accession>
<feature type="domain" description="CcmH/CycL/Ccl2/NrfF N-terminal" evidence="8">
    <location>
        <begin position="16"/>
        <end position="155"/>
    </location>
</feature>
<evidence type="ECO:0000259" key="8">
    <source>
        <dbReference type="Pfam" id="PF03918"/>
    </source>
</evidence>
<feature type="transmembrane region" description="Helical" evidence="7">
    <location>
        <begin position="109"/>
        <end position="127"/>
    </location>
</feature>
<keyword evidence="7" id="KW-1133">Transmembrane helix</keyword>
<comment type="function">
    <text evidence="7">Possible subunit of a heme lyase.</text>
</comment>
<dbReference type="GO" id="GO:0046872">
    <property type="term" value="F:metal ion binding"/>
    <property type="evidence" value="ECO:0007669"/>
    <property type="project" value="UniProtKB-KW"/>
</dbReference>
<evidence type="ECO:0000313" key="10">
    <source>
        <dbReference type="Proteomes" id="UP000216947"/>
    </source>
</evidence>
<dbReference type="GO" id="GO:0005886">
    <property type="term" value="C:plasma membrane"/>
    <property type="evidence" value="ECO:0007669"/>
    <property type="project" value="TreeGrafter"/>
</dbReference>
<feature type="chain" id="PRO_5011823913" description="Cytochrome c-type biogenesis protein" evidence="7">
    <location>
        <begin position="26"/>
        <end position="163"/>
    </location>
</feature>
<reference evidence="10" key="1">
    <citation type="submission" date="2017-05" db="EMBL/GenBank/DDBJ databases">
        <title>Complete and WGS of Bordetella genogroups.</title>
        <authorList>
            <person name="Spilker T."/>
            <person name="Lipuma J."/>
        </authorList>
    </citation>
    <scope>NUCLEOTIDE SEQUENCE [LARGE SCALE GENOMIC DNA]</scope>
    <source>
        <strain evidence="10">AU18089</strain>
    </source>
</reference>
<dbReference type="GO" id="GO:0017004">
    <property type="term" value="P:cytochrome complex assembly"/>
    <property type="evidence" value="ECO:0007669"/>
    <property type="project" value="UniProtKB-KW"/>
</dbReference>
<dbReference type="Proteomes" id="UP000216947">
    <property type="component" value="Unassembled WGS sequence"/>
</dbReference>
<keyword evidence="7" id="KW-0472">Membrane</keyword>
<evidence type="ECO:0000256" key="5">
    <source>
        <dbReference type="ARBA" id="ARBA00022748"/>
    </source>
</evidence>
<dbReference type="EMBL" id="NEVK01000007">
    <property type="protein sequence ID" value="OZI17217.1"/>
    <property type="molecule type" value="Genomic_DNA"/>
</dbReference>
<dbReference type="OrthoDB" id="9804975at2"/>
<feature type="signal peptide" evidence="7">
    <location>
        <begin position="1"/>
        <end position="25"/>
    </location>
</feature>
<gene>
    <name evidence="9" type="ORF">CAL19_15385</name>
</gene>
<sequence length="163" mass="17967">MKAWLAAMIMGLALSSMALSGTALAAIEAHEFASDAELARYRHLADILRCPKCQNQNIAESNSPIAADLRAEVRRMLAAGHTDQQIVQFMVERYGDFVLYQPPFDVRTILLWLGPAGLLMGGAVMLGSRVARARRARSAALPLTETECQRLAQLLRSTDTRRK</sequence>
<keyword evidence="5" id="KW-0201">Cytochrome c-type biogenesis</keyword>
<keyword evidence="10" id="KW-1185">Reference proteome</keyword>
<evidence type="ECO:0000313" key="9">
    <source>
        <dbReference type="EMBL" id="OZI17217.1"/>
    </source>
</evidence>
<dbReference type="RefSeq" id="WP_026638870.1">
    <property type="nucleotide sequence ID" value="NZ_NEVI01000019.1"/>
</dbReference>
<evidence type="ECO:0000256" key="7">
    <source>
        <dbReference type="RuleBase" id="RU364112"/>
    </source>
</evidence>
<comment type="similarity">
    <text evidence="1 7">Belongs to the CcmH/CycL/Ccl2/NrfF family.</text>
</comment>
<keyword evidence="6 7" id="KW-0408">Iron</keyword>
<dbReference type="PANTHER" id="PTHR47870">
    <property type="entry name" value="CYTOCHROME C-TYPE BIOGENESIS PROTEIN CCMH"/>
    <property type="match status" value="1"/>
</dbReference>
<dbReference type="Pfam" id="PF03918">
    <property type="entry name" value="CcmH"/>
    <property type="match status" value="1"/>
</dbReference>
<dbReference type="InterPro" id="IPR038297">
    <property type="entry name" value="CcmH/CycL/NrfF/Ccl2_sf"/>
</dbReference>
<proteinExistence type="inferred from homology"/>
<protein>
    <recommendedName>
        <fullName evidence="7">Cytochrome c-type biogenesis protein</fullName>
    </recommendedName>
</protein>
<dbReference type="CDD" id="cd16378">
    <property type="entry name" value="CcmH_N"/>
    <property type="match status" value="1"/>
</dbReference>
<keyword evidence="3 7" id="KW-0479">Metal-binding</keyword>
<evidence type="ECO:0000256" key="3">
    <source>
        <dbReference type="ARBA" id="ARBA00022723"/>
    </source>
</evidence>
<dbReference type="AlphaFoldDB" id="A0A261QXG2"/>
<evidence type="ECO:0000256" key="1">
    <source>
        <dbReference type="ARBA" id="ARBA00010342"/>
    </source>
</evidence>
<dbReference type="InterPro" id="IPR051263">
    <property type="entry name" value="C-type_cytochrome_biogenesis"/>
</dbReference>
<evidence type="ECO:0000256" key="4">
    <source>
        <dbReference type="ARBA" id="ARBA00022729"/>
    </source>
</evidence>
<dbReference type="FunFam" id="1.10.8.640:FF:000001">
    <property type="entry name" value="Cytochrome c-type biogenesis protein"/>
    <property type="match status" value="1"/>
</dbReference>
<dbReference type="InterPro" id="IPR005616">
    <property type="entry name" value="CcmH/CycL/Ccl2/NrfF_N"/>
</dbReference>